<accession>A0A8K1H068</accession>
<feature type="compositionally biased region" description="Basic residues" evidence="1">
    <location>
        <begin position="40"/>
        <end position="54"/>
    </location>
</feature>
<proteinExistence type="predicted"/>
<dbReference type="OrthoDB" id="4062651at2759"/>
<evidence type="ECO:0000256" key="1">
    <source>
        <dbReference type="SAM" id="MobiDB-lite"/>
    </source>
</evidence>
<dbReference type="EMBL" id="SWJQ01000013">
    <property type="protein sequence ID" value="TRZ26455.1"/>
    <property type="molecule type" value="Genomic_DNA"/>
</dbReference>
<evidence type="ECO:0000313" key="2">
    <source>
        <dbReference type="EMBL" id="TRZ26455.1"/>
    </source>
</evidence>
<reference evidence="2" key="1">
    <citation type="submission" date="2019-04" db="EMBL/GenBank/DDBJ databases">
        <title>Genome assembly of Zosterops borbonicus 15179.</title>
        <authorList>
            <person name="Leroy T."/>
            <person name="Anselmetti Y."/>
            <person name="Tilak M.-K."/>
            <person name="Nabholz B."/>
        </authorList>
    </citation>
    <scope>NUCLEOTIDE SEQUENCE</scope>
    <source>
        <strain evidence="2">HGM_15179</strain>
        <tissue evidence="2">Muscle</tissue>
    </source>
</reference>
<name>A0A8K1H068_9PASS</name>
<sequence length="148" mass="16317">FTPIPARCTVCIMVATIKSSHRTVQFERDFQGSSNSISYSKHRSSSGKVSHNRSKIPPINYKKKSFVLTKSNTSDSEYDKRSDRGSVRIEKILFVKIVNIEETMPSARQHSFQVNSINPNSVGSGTSRCGSGNRFLAGVPVTDCPTTS</sequence>
<dbReference type="InterPro" id="IPR011993">
    <property type="entry name" value="PH-like_dom_sf"/>
</dbReference>
<organism evidence="2 3">
    <name type="scientific">Zosterops borbonicus</name>
    <dbReference type="NCBI Taxonomy" id="364589"/>
    <lineage>
        <taxon>Eukaryota</taxon>
        <taxon>Metazoa</taxon>
        <taxon>Chordata</taxon>
        <taxon>Craniata</taxon>
        <taxon>Vertebrata</taxon>
        <taxon>Euteleostomi</taxon>
        <taxon>Archelosauria</taxon>
        <taxon>Archosauria</taxon>
        <taxon>Dinosauria</taxon>
        <taxon>Saurischia</taxon>
        <taxon>Theropoda</taxon>
        <taxon>Coelurosauria</taxon>
        <taxon>Aves</taxon>
        <taxon>Neognathae</taxon>
        <taxon>Neoaves</taxon>
        <taxon>Telluraves</taxon>
        <taxon>Australaves</taxon>
        <taxon>Passeriformes</taxon>
        <taxon>Sylvioidea</taxon>
        <taxon>Zosteropidae</taxon>
        <taxon>Zosterops</taxon>
    </lineage>
</organism>
<feature type="region of interest" description="Disordered" evidence="1">
    <location>
        <begin position="34"/>
        <end position="56"/>
    </location>
</feature>
<evidence type="ECO:0000313" key="3">
    <source>
        <dbReference type="Proteomes" id="UP000796761"/>
    </source>
</evidence>
<feature type="non-terminal residue" evidence="2">
    <location>
        <position position="148"/>
    </location>
</feature>
<gene>
    <name evidence="2" type="ORF">HGM15179_000612</name>
</gene>
<feature type="non-terminal residue" evidence="2">
    <location>
        <position position="1"/>
    </location>
</feature>
<keyword evidence="3" id="KW-1185">Reference proteome</keyword>
<dbReference type="Proteomes" id="UP000796761">
    <property type="component" value="Unassembled WGS sequence"/>
</dbReference>
<protein>
    <submittedName>
        <fullName evidence="2">Uncharacterized protein</fullName>
    </submittedName>
</protein>
<dbReference type="AlphaFoldDB" id="A0A8K1H068"/>
<comment type="caution">
    <text evidence="2">The sequence shown here is derived from an EMBL/GenBank/DDBJ whole genome shotgun (WGS) entry which is preliminary data.</text>
</comment>
<dbReference type="Gene3D" id="2.30.29.30">
    <property type="entry name" value="Pleckstrin-homology domain (PH domain)/Phosphotyrosine-binding domain (PTB)"/>
    <property type="match status" value="1"/>
</dbReference>